<evidence type="ECO:0000256" key="1">
    <source>
        <dbReference type="ARBA" id="ARBA00001164"/>
    </source>
</evidence>
<dbReference type="PANTHER" id="PTHR42894:SF1">
    <property type="entry name" value="N-(5'-PHOSPHORIBOSYL)ANTHRANILATE ISOMERASE"/>
    <property type="match status" value="1"/>
</dbReference>
<comment type="pathway">
    <text evidence="2 9">Amino-acid biosynthesis; L-tryptophan biosynthesis; L-tryptophan from chorismate: step 3/5.</text>
</comment>
<name>A0A948TBG9_9BACT</name>
<dbReference type="InterPro" id="IPR013785">
    <property type="entry name" value="Aldolase_TIM"/>
</dbReference>
<evidence type="ECO:0000256" key="6">
    <source>
        <dbReference type="ARBA" id="ARBA00022822"/>
    </source>
</evidence>
<comment type="caution">
    <text evidence="11">The sequence shown here is derived from an EMBL/GenBank/DDBJ whole genome shotgun (WGS) entry which is preliminary data.</text>
</comment>
<sequence>MIIKVCGMKHAGNIRALDKLKPDMTGFIFHPSSPRFADEVPEYMPASSLRVGVFVNSDTDYILYKVREFGLNLVQLHGSEPPEQCHSLRGKGIDIIKAFFLKTADADTITAPYEGLCRYYLFDTPCAAYGGSGKTFDWTLTQGYHGNTPFLLSGGIRPESLERITAFRHPMFAGIDINSGFETAPGVKDTEAIAGFIKQLRKL</sequence>
<reference evidence="11" key="1">
    <citation type="journal article" date="2021" name="PeerJ">
        <title>Extensive microbial diversity within the chicken gut microbiome revealed by metagenomics and culture.</title>
        <authorList>
            <person name="Gilroy R."/>
            <person name="Ravi A."/>
            <person name="Getino M."/>
            <person name="Pursley I."/>
            <person name="Horton D.L."/>
            <person name="Alikhan N.F."/>
            <person name="Baker D."/>
            <person name="Gharbi K."/>
            <person name="Hall N."/>
            <person name="Watson M."/>
            <person name="Adriaenssens E.M."/>
            <person name="Foster-Nyarko E."/>
            <person name="Jarju S."/>
            <person name="Secka A."/>
            <person name="Antonio M."/>
            <person name="Oren A."/>
            <person name="Chaudhuri R.R."/>
            <person name="La Ragione R."/>
            <person name="Hildebrand F."/>
            <person name="Pallen M.J."/>
        </authorList>
    </citation>
    <scope>NUCLEOTIDE SEQUENCE</scope>
    <source>
        <strain evidence="11">G4-2901</strain>
    </source>
</reference>
<dbReference type="InterPro" id="IPR044643">
    <property type="entry name" value="TrpF_fam"/>
</dbReference>
<dbReference type="Proteomes" id="UP000783796">
    <property type="component" value="Unassembled WGS sequence"/>
</dbReference>
<dbReference type="AlphaFoldDB" id="A0A948TBG9"/>
<evidence type="ECO:0000256" key="7">
    <source>
        <dbReference type="ARBA" id="ARBA00023141"/>
    </source>
</evidence>
<keyword evidence="5 9" id="KW-0028">Amino-acid biosynthesis</keyword>
<accession>A0A948TBG9</accession>
<keyword evidence="8 9" id="KW-0413">Isomerase</keyword>
<evidence type="ECO:0000256" key="2">
    <source>
        <dbReference type="ARBA" id="ARBA00004664"/>
    </source>
</evidence>
<dbReference type="Gene3D" id="3.20.20.70">
    <property type="entry name" value="Aldolase class I"/>
    <property type="match status" value="1"/>
</dbReference>
<evidence type="ECO:0000256" key="8">
    <source>
        <dbReference type="ARBA" id="ARBA00023235"/>
    </source>
</evidence>
<dbReference type="EMBL" id="JAHLFW010000057">
    <property type="protein sequence ID" value="MBU3837966.1"/>
    <property type="molecule type" value="Genomic_DNA"/>
</dbReference>
<dbReference type="PANTHER" id="PTHR42894">
    <property type="entry name" value="N-(5'-PHOSPHORIBOSYL)ANTHRANILATE ISOMERASE"/>
    <property type="match status" value="1"/>
</dbReference>
<organism evidence="11 12">
    <name type="scientific">Candidatus Phocaeicola faecigallinarum</name>
    <dbReference type="NCBI Taxonomy" id="2838732"/>
    <lineage>
        <taxon>Bacteria</taxon>
        <taxon>Pseudomonadati</taxon>
        <taxon>Bacteroidota</taxon>
        <taxon>Bacteroidia</taxon>
        <taxon>Bacteroidales</taxon>
        <taxon>Bacteroidaceae</taxon>
        <taxon>Phocaeicola</taxon>
    </lineage>
</organism>
<dbReference type="EC" id="5.3.1.24" evidence="3 9"/>
<evidence type="ECO:0000256" key="9">
    <source>
        <dbReference type="HAMAP-Rule" id="MF_00135"/>
    </source>
</evidence>
<dbReference type="CDD" id="cd00405">
    <property type="entry name" value="PRAI"/>
    <property type="match status" value="1"/>
</dbReference>
<dbReference type="SUPFAM" id="SSF51366">
    <property type="entry name" value="Ribulose-phoshate binding barrel"/>
    <property type="match status" value="1"/>
</dbReference>
<dbReference type="Pfam" id="PF00697">
    <property type="entry name" value="PRAI"/>
    <property type="match status" value="1"/>
</dbReference>
<dbReference type="GO" id="GO:0000162">
    <property type="term" value="P:L-tryptophan biosynthetic process"/>
    <property type="evidence" value="ECO:0007669"/>
    <property type="project" value="UniProtKB-UniRule"/>
</dbReference>
<evidence type="ECO:0000256" key="3">
    <source>
        <dbReference type="ARBA" id="ARBA00012572"/>
    </source>
</evidence>
<protein>
    <recommendedName>
        <fullName evidence="4 9">N-(5'-phosphoribosyl)anthranilate isomerase</fullName>
        <shortName evidence="9">PRAI</shortName>
        <ecNumber evidence="3 9">5.3.1.24</ecNumber>
    </recommendedName>
</protein>
<evidence type="ECO:0000256" key="4">
    <source>
        <dbReference type="ARBA" id="ARBA00022272"/>
    </source>
</evidence>
<evidence type="ECO:0000256" key="5">
    <source>
        <dbReference type="ARBA" id="ARBA00022605"/>
    </source>
</evidence>
<keyword evidence="6 9" id="KW-0822">Tryptophan biosynthesis</keyword>
<dbReference type="InterPro" id="IPR011060">
    <property type="entry name" value="RibuloseP-bd_barrel"/>
</dbReference>
<comment type="similarity">
    <text evidence="9">Belongs to the TrpF family.</text>
</comment>
<dbReference type="GO" id="GO:0004640">
    <property type="term" value="F:phosphoribosylanthranilate isomerase activity"/>
    <property type="evidence" value="ECO:0007669"/>
    <property type="project" value="UniProtKB-UniRule"/>
</dbReference>
<dbReference type="HAMAP" id="MF_00135">
    <property type="entry name" value="PRAI"/>
    <property type="match status" value="1"/>
</dbReference>
<reference evidence="11" key="2">
    <citation type="submission" date="2021-04" db="EMBL/GenBank/DDBJ databases">
        <authorList>
            <person name="Gilroy R."/>
        </authorList>
    </citation>
    <scope>NUCLEOTIDE SEQUENCE</scope>
    <source>
        <strain evidence="11">G4-2901</strain>
    </source>
</reference>
<keyword evidence="7 9" id="KW-0057">Aromatic amino acid biosynthesis</keyword>
<feature type="domain" description="N-(5'phosphoribosyl) anthranilate isomerase (PRAI)" evidence="10">
    <location>
        <begin position="4"/>
        <end position="198"/>
    </location>
</feature>
<evidence type="ECO:0000313" key="12">
    <source>
        <dbReference type="Proteomes" id="UP000783796"/>
    </source>
</evidence>
<proteinExistence type="inferred from homology"/>
<dbReference type="InterPro" id="IPR001240">
    <property type="entry name" value="PRAI_dom"/>
</dbReference>
<comment type="catalytic activity">
    <reaction evidence="1 9">
        <text>N-(5-phospho-beta-D-ribosyl)anthranilate = 1-(2-carboxyphenylamino)-1-deoxy-D-ribulose 5-phosphate</text>
        <dbReference type="Rhea" id="RHEA:21540"/>
        <dbReference type="ChEBI" id="CHEBI:18277"/>
        <dbReference type="ChEBI" id="CHEBI:58613"/>
        <dbReference type="EC" id="5.3.1.24"/>
    </reaction>
</comment>
<evidence type="ECO:0000313" key="11">
    <source>
        <dbReference type="EMBL" id="MBU3837966.1"/>
    </source>
</evidence>
<gene>
    <name evidence="9" type="primary">trpF</name>
    <name evidence="11" type="ORF">H9777_06565</name>
</gene>
<evidence type="ECO:0000259" key="10">
    <source>
        <dbReference type="Pfam" id="PF00697"/>
    </source>
</evidence>